<dbReference type="AlphaFoldDB" id="A0A507D2U1"/>
<evidence type="ECO:0000313" key="6">
    <source>
        <dbReference type="Proteomes" id="UP000320475"/>
    </source>
</evidence>
<dbReference type="EMBL" id="QEAN01000260">
    <property type="protein sequence ID" value="TPX41705.1"/>
    <property type="molecule type" value="Genomic_DNA"/>
</dbReference>
<feature type="compositionally biased region" description="Polar residues" evidence="1">
    <location>
        <begin position="96"/>
        <end position="108"/>
    </location>
</feature>
<reference evidence="5 6" key="1">
    <citation type="journal article" date="2019" name="Sci. Rep.">
        <title>Comparative genomics of chytrid fungi reveal insights into the obligate biotrophic and pathogenic lifestyle of Synchytrium endobioticum.</title>
        <authorList>
            <person name="van de Vossenberg B.T.L.H."/>
            <person name="Warris S."/>
            <person name="Nguyen H.D.T."/>
            <person name="van Gent-Pelzer M.P.E."/>
            <person name="Joly D.L."/>
            <person name="van de Geest H.C."/>
            <person name="Bonants P.J.M."/>
            <person name="Smith D.S."/>
            <person name="Levesque C.A."/>
            <person name="van der Lee T.A.J."/>
        </authorList>
    </citation>
    <scope>NUCLEOTIDE SEQUENCE [LARGE SCALE GENOMIC DNA]</scope>
    <source>
        <strain evidence="4 6">LEV6574</strain>
        <strain evidence="3 5">MB42</strain>
    </source>
</reference>
<dbReference type="Proteomes" id="UP000317494">
    <property type="component" value="Unassembled WGS sequence"/>
</dbReference>
<name>A0A507D2U1_9FUNG</name>
<dbReference type="Proteomes" id="UP000320475">
    <property type="component" value="Unassembled WGS sequence"/>
</dbReference>
<accession>A0A507D2U1</accession>
<feature type="region of interest" description="Disordered" evidence="1">
    <location>
        <begin position="96"/>
        <end position="116"/>
    </location>
</feature>
<keyword evidence="2" id="KW-0472">Membrane</keyword>
<evidence type="ECO:0000313" key="5">
    <source>
        <dbReference type="Proteomes" id="UP000317494"/>
    </source>
</evidence>
<keyword evidence="2" id="KW-0812">Transmembrane</keyword>
<dbReference type="VEuPathDB" id="FungiDB:SeMB42_g05458"/>
<keyword evidence="5" id="KW-1185">Reference proteome</keyword>
<evidence type="ECO:0000313" key="3">
    <source>
        <dbReference type="EMBL" id="TPX41705.1"/>
    </source>
</evidence>
<feature type="transmembrane region" description="Helical" evidence="2">
    <location>
        <begin position="33"/>
        <end position="59"/>
    </location>
</feature>
<evidence type="ECO:0000313" key="4">
    <source>
        <dbReference type="EMBL" id="TPX45667.1"/>
    </source>
</evidence>
<protein>
    <submittedName>
        <fullName evidence="4">Uncharacterized protein</fullName>
    </submittedName>
</protein>
<evidence type="ECO:0000256" key="1">
    <source>
        <dbReference type="SAM" id="MobiDB-lite"/>
    </source>
</evidence>
<comment type="caution">
    <text evidence="4">The sequence shown here is derived from an EMBL/GenBank/DDBJ whole genome shotgun (WGS) entry which is preliminary data.</text>
</comment>
<organism evidence="4 6">
    <name type="scientific">Synchytrium endobioticum</name>
    <dbReference type="NCBI Taxonomy" id="286115"/>
    <lineage>
        <taxon>Eukaryota</taxon>
        <taxon>Fungi</taxon>
        <taxon>Fungi incertae sedis</taxon>
        <taxon>Chytridiomycota</taxon>
        <taxon>Chytridiomycota incertae sedis</taxon>
        <taxon>Chytridiomycetes</taxon>
        <taxon>Synchytriales</taxon>
        <taxon>Synchytriaceae</taxon>
        <taxon>Synchytrium</taxon>
    </lineage>
</organism>
<keyword evidence="2" id="KW-1133">Transmembrane helix</keyword>
<dbReference type="EMBL" id="QEAM01000134">
    <property type="protein sequence ID" value="TPX45667.1"/>
    <property type="molecule type" value="Genomic_DNA"/>
</dbReference>
<sequence length="201" mass="21902">MSVHKPAPLFTNVSVTAASKRTLSKLPSWDIKAVFIASAILLFTPIAVLNAPVAILKVLKLILSLLQRKQAVACSKIVTFSDHCELIRYNPDAAETSGQTSFNTTPSMLPTRDAPRQDSKAGVSIANVFTMQAADAQLLSYPHKKQQLFVLDPGKANVSLPRERTGEVSNAVPGRLFLTQTIKLIHGWFELPDVPPCDILD</sequence>
<gene>
    <name evidence="4" type="ORF">SeLEV6574_g03738</name>
    <name evidence="3" type="ORF">SeMB42_g05458</name>
</gene>
<evidence type="ECO:0000256" key="2">
    <source>
        <dbReference type="SAM" id="Phobius"/>
    </source>
</evidence>
<proteinExistence type="predicted"/>